<dbReference type="EMBL" id="JARUJP010000001">
    <property type="protein sequence ID" value="MDW8799895.1"/>
    <property type="molecule type" value="Genomic_DNA"/>
</dbReference>
<keyword evidence="1" id="KW-0175">Coiled coil</keyword>
<evidence type="ECO:0000313" key="3">
    <source>
        <dbReference type="Proteomes" id="UP001281656"/>
    </source>
</evidence>
<organism evidence="2 3">
    <name type="scientific">Clostridium tanneri</name>
    <dbReference type="NCBI Taxonomy" id="3037988"/>
    <lineage>
        <taxon>Bacteria</taxon>
        <taxon>Bacillati</taxon>
        <taxon>Bacillota</taxon>
        <taxon>Clostridia</taxon>
        <taxon>Eubacteriales</taxon>
        <taxon>Clostridiaceae</taxon>
        <taxon>Clostridium</taxon>
    </lineage>
</organism>
<evidence type="ECO:0000256" key="1">
    <source>
        <dbReference type="SAM" id="Coils"/>
    </source>
</evidence>
<reference evidence="2 3" key="1">
    <citation type="submission" date="2023-04" db="EMBL/GenBank/DDBJ databases">
        <title>Clostridium tannerae sp. nov., isolated from the fecal material of an alpaca.</title>
        <authorList>
            <person name="Miller S."/>
            <person name="Hendry M."/>
            <person name="King J."/>
            <person name="Sankaranarayanan K."/>
            <person name="Lawson P.A."/>
        </authorList>
    </citation>
    <scope>NUCLEOTIDE SEQUENCE [LARGE SCALE GENOMIC DNA]</scope>
    <source>
        <strain evidence="2 3">A1-XYC3</strain>
    </source>
</reference>
<sequence>MDVFNEIRSEELRKRAIDELIEAQNKIINDCQERYNYYRIQLEKINILESLTNNVISNKEEKNRFNKEINSALNEAKEAIELRDRLESLS</sequence>
<proteinExistence type="predicted"/>
<dbReference type="Proteomes" id="UP001281656">
    <property type="component" value="Unassembled WGS sequence"/>
</dbReference>
<protein>
    <submittedName>
        <fullName evidence="2">Uncharacterized protein</fullName>
    </submittedName>
</protein>
<evidence type="ECO:0000313" key="2">
    <source>
        <dbReference type="EMBL" id="MDW8799895.1"/>
    </source>
</evidence>
<accession>A0ABU4JP27</accession>
<gene>
    <name evidence="2" type="ORF">P8V03_01850</name>
</gene>
<comment type="caution">
    <text evidence="2">The sequence shown here is derived from an EMBL/GenBank/DDBJ whole genome shotgun (WGS) entry which is preliminary data.</text>
</comment>
<feature type="coiled-coil region" evidence="1">
    <location>
        <begin position="48"/>
        <end position="89"/>
    </location>
</feature>
<name>A0ABU4JP27_9CLOT</name>
<keyword evidence="3" id="KW-1185">Reference proteome</keyword>
<dbReference type="RefSeq" id="WP_318796565.1">
    <property type="nucleotide sequence ID" value="NZ_JARUJP010000001.1"/>
</dbReference>